<feature type="transmembrane region" description="Helical" evidence="7">
    <location>
        <begin position="69"/>
        <end position="88"/>
    </location>
</feature>
<dbReference type="InterPro" id="IPR036390">
    <property type="entry name" value="WH_DNA-bd_sf"/>
</dbReference>
<dbReference type="PROSITE" id="PS50901">
    <property type="entry name" value="FTSK"/>
    <property type="match status" value="1"/>
</dbReference>
<dbReference type="PANTHER" id="PTHR22683">
    <property type="entry name" value="SPORULATION PROTEIN RELATED"/>
    <property type="match status" value="1"/>
</dbReference>
<dbReference type="EMBL" id="MFTT01000023">
    <property type="protein sequence ID" value="OGI69561.1"/>
    <property type="molecule type" value="Genomic_DNA"/>
</dbReference>
<evidence type="ECO:0000256" key="3">
    <source>
        <dbReference type="ARBA" id="ARBA00022840"/>
    </source>
</evidence>
<dbReference type="Pfam" id="PF17854">
    <property type="entry name" value="FtsK_alpha"/>
    <property type="match status" value="1"/>
</dbReference>
<keyword evidence="7" id="KW-1133">Transmembrane helix</keyword>
<gene>
    <name evidence="9" type="ORF">A2824_02670</name>
</gene>
<dbReference type="InterPro" id="IPR050206">
    <property type="entry name" value="FtsK/SpoIIIE/SftA"/>
</dbReference>
<dbReference type="InterPro" id="IPR002543">
    <property type="entry name" value="FtsK_dom"/>
</dbReference>
<keyword evidence="7" id="KW-0812">Transmembrane</keyword>
<dbReference type="PANTHER" id="PTHR22683:SF41">
    <property type="entry name" value="DNA TRANSLOCASE FTSK"/>
    <property type="match status" value="1"/>
</dbReference>
<evidence type="ECO:0000313" key="10">
    <source>
        <dbReference type="Proteomes" id="UP000178059"/>
    </source>
</evidence>
<dbReference type="InterPro" id="IPR018541">
    <property type="entry name" value="Ftsk_gamma"/>
</dbReference>
<dbReference type="GO" id="GO:0003677">
    <property type="term" value="F:DNA binding"/>
    <property type="evidence" value="ECO:0007669"/>
    <property type="project" value="UniProtKB-KW"/>
</dbReference>
<dbReference type="Gene3D" id="3.30.980.40">
    <property type="match status" value="1"/>
</dbReference>
<protein>
    <recommendedName>
        <fullName evidence="8">FtsK domain-containing protein</fullName>
    </recommendedName>
</protein>
<dbReference type="InterPro" id="IPR027417">
    <property type="entry name" value="P-loop_NTPase"/>
</dbReference>
<dbReference type="SMART" id="SM00382">
    <property type="entry name" value="AAA"/>
    <property type="match status" value="1"/>
</dbReference>
<evidence type="ECO:0000259" key="8">
    <source>
        <dbReference type="PROSITE" id="PS50901"/>
    </source>
</evidence>
<feature type="binding site" evidence="5">
    <location>
        <begin position="414"/>
        <end position="421"/>
    </location>
    <ligand>
        <name>ATP</name>
        <dbReference type="ChEBI" id="CHEBI:30616"/>
    </ligand>
</feature>
<dbReference type="AlphaFoldDB" id="A0A1F6VIR8"/>
<dbReference type="Gene3D" id="3.40.50.300">
    <property type="entry name" value="P-loop containing nucleotide triphosphate hydrolases"/>
    <property type="match status" value="1"/>
</dbReference>
<evidence type="ECO:0000256" key="5">
    <source>
        <dbReference type="PROSITE-ProRule" id="PRU00289"/>
    </source>
</evidence>
<dbReference type="Pfam" id="PF01580">
    <property type="entry name" value="FtsK_SpoIIIE"/>
    <property type="match status" value="1"/>
</dbReference>
<dbReference type="SUPFAM" id="SSF46785">
    <property type="entry name" value="Winged helix' DNA-binding domain"/>
    <property type="match status" value="1"/>
</dbReference>
<dbReference type="Proteomes" id="UP000178059">
    <property type="component" value="Unassembled WGS sequence"/>
</dbReference>
<sequence>MAKKQLRGASQKEKRHIFYFLKNIKTETRYGIIAVVSFALALFFMTSAFDRAGMAGRFFYDIFSYLLGWGYFLLPIAFIILGGSFAAVRKNPEGEIPAGIGKKHIFGSVLFLLSALGLLEIFSPGKAGVLGGVAAWPFLKLFDLYIGTAFLAAILIISLLVIFEKRLALLPILNKVGGWMKSLFARKEKLENDQVSMTNDQTEKENYQEEVGEAEGVRPKSDSDTRSEKKSKKQKEPASALGYGEAKEEFSTTNHKLPTTNSAYIPPPLELLERDSGKPATGDIKANMNIIKRTLQNFGIEVEMDEVTIGPSVTRYALKPAEGVKLSRILSLQNDIALALAAHPIRIEAPIPGRSLVGIEVPNRAKSTVGLATLLSDEHFQKASHPLLVALGKSIAGRGSFGNLAKMPHALIGGATGAGKSVLIHALITSLLYRNSPADLRFIMIDPKRVELTLYNGIPHLLTPAITDPKKAILSLKWAAREMERRYNILEQEHVRDISSYHGKISKSSETSKSSKSSETSKSSEASGASGASEEMPYIVIIIDELADIMSTYPRELESAVVRLAQMSRAVGIHLILSTQRPSVNVITGLIKANIPARIALQVSSQIDSRTILDSTGAEKLLGAGDMLFLSGEMAQPERLQSAFISENEVKKVVKFITKNNPVEEQALYGAGSMEMELSRGRSSSLDFTRDKSLGTGKTIFDMDLESNNEDDDELYEDARIAVIEAGKASTSYLQRKLKIGYSRAASLIDMLEERGVVGAGDGAKPREVLEKPIDNIASEESK</sequence>
<keyword evidence="4" id="KW-0238">DNA-binding</keyword>
<feature type="region of interest" description="Disordered" evidence="6">
    <location>
        <begin position="194"/>
        <end position="275"/>
    </location>
</feature>
<evidence type="ECO:0000256" key="4">
    <source>
        <dbReference type="ARBA" id="ARBA00023125"/>
    </source>
</evidence>
<dbReference type="SUPFAM" id="SSF52540">
    <property type="entry name" value="P-loop containing nucleoside triphosphate hydrolases"/>
    <property type="match status" value="1"/>
</dbReference>
<feature type="transmembrane region" description="Helical" evidence="7">
    <location>
        <begin position="30"/>
        <end position="49"/>
    </location>
</feature>
<organism evidence="9 10">
    <name type="scientific">Candidatus Nomurabacteria bacterium RIFCSPHIGHO2_01_FULL_42_16</name>
    <dbReference type="NCBI Taxonomy" id="1801743"/>
    <lineage>
        <taxon>Bacteria</taxon>
        <taxon>Candidatus Nomuraibacteriota</taxon>
    </lineage>
</organism>
<dbReference type="Gene3D" id="1.10.10.10">
    <property type="entry name" value="Winged helix-like DNA-binding domain superfamily/Winged helix DNA-binding domain"/>
    <property type="match status" value="1"/>
</dbReference>
<dbReference type="InterPro" id="IPR036388">
    <property type="entry name" value="WH-like_DNA-bd_sf"/>
</dbReference>
<feature type="region of interest" description="Disordered" evidence="6">
    <location>
        <begin position="760"/>
        <end position="783"/>
    </location>
</feature>
<keyword evidence="2 5" id="KW-0547">Nucleotide-binding</keyword>
<evidence type="ECO:0000256" key="1">
    <source>
        <dbReference type="ARBA" id="ARBA00006474"/>
    </source>
</evidence>
<dbReference type="InterPro" id="IPR003593">
    <property type="entry name" value="AAA+_ATPase"/>
</dbReference>
<evidence type="ECO:0000256" key="7">
    <source>
        <dbReference type="SAM" id="Phobius"/>
    </source>
</evidence>
<proteinExistence type="inferred from homology"/>
<keyword evidence="3 5" id="KW-0067">ATP-binding</keyword>
<dbReference type="GO" id="GO:0005524">
    <property type="term" value="F:ATP binding"/>
    <property type="evidence" value="ECO:0007669"/>
    <property type="project" value="UniProtKB-UniRule"/>
</dbReference>
<feature type="compositionally biased region" description="Low complexity" evidence="6">
    <location>
        <begin position="506"/>
        <end position="530"/>
    </location>
</feature>
<feature type="compositionally biased region" description="Polar residues" evidence="6">
    <location>
        <begin position="251"/>
        <end position="263"/>
    </location>
</feature>
<comment type="caution">
    <text evidence="9">The sequence shown here is derived from an EMBL/GenBank/DDBJ whole genome shotgun (WGS) entry which is preliminary data.</text>
</comment>
<accession>A0A1F6VIR8</accession>
<evidence type="ECO:0000256" key="6">
    <source>
        <dbReference type="SAM" id="MobiDB-lite"/>
    </source>
</evidence>
<feature type="region of interest" description="Disordered" evidence="6">
    <location>
        <begin position="501"/>
        <end position="530"/>
    </location>
</feature>
<reference evidence="9 10" key="1">
    <citation type="journal article" date="2016" name="Nat. Commun.">
        <title>Thousands of microbial genomes shed light on interconnected biogeochemical processes in an aquifer system.</title>
        <authorList>
            <person name="Anantharaman K."/>
            <person name="Brown C.T."/>
            <person name="Hug L.A."/>
            <person name="Sharon I."/>
            <person name="Castelle C.J."/>
            <person name="Probst A.J."/>
            <person name="Thomas B.C."/>
            <person name="Singh A."/>
            <person name="Wilkins M.J."/>
            <person name="Karaoz U."/>
            <person name="Brodie E.L."/>
            <person name="Williams K.H."/>
            <person name="Hubbard S.S."/>
            <person name="Banfield J.F."/>
        </authorList>
    </citation>
    <scope>NUCLEOTIDE SEQUENCE [LARGE SCALE GENOMIC DNA]</scope>
</reference>
<dbReference type="Pfam" id="PF09397">
    <property type="entry name" value="FtsK_gamma"/>
    <property type="match status" value="1"/>
</dbReference>
<feature type="transmembrane region" description="Helical" evidence="7">
    <location>
        <begin position="144"/>
        <end position="163"/>
    </location>
</feature>
<feature type="compositionally biased region" description="Basic and acidic residues" evidence="6">
    <location>
        <begin position="215"/>
        <end position="228"/>
    </location>
</feature>
<feature type="compositionally biased region" description="Basic and acidic residues" evidence="6">
    <location>
        <begin position="764"/>
        <end position="783"/>
    </location>
</feature>
<comment type="similarity">
    <text evidence="1">Belongs to the FtsK/SpoIIIE/SftA family.</text>
</comment>
<dbReference type="InterPro" id="IPR041027">
    <property type="entry name" value="FtsK_alpha"/>
</dbReference>
<keyword evidence="7" id="KW-0472">Membrane</keyword>
<name>A0A1F6VIR8_9BACT</name>
<feature type="transmembrane region" description="Helical" evidence="7">
    <location>
        <begin position="109"/>
        <end position="138"/>
    </location>
</feature>
<dbReference type="SMART" id="SM00843">
    <property type="entry name" value="Ftsk_gamma"/>
    <property type="match status" value="1"/>
</dbReference>
<evidence type="ECO:0000313" key="9">
    <source>
        <dbReference type="EMBL" id="OGI69561.1"/>
    </source>
</evidence>
<feature type="domain" description="FtsK" evidence="8">
    <location>
        <begin position="392"/>
        <end position="610"/>
    </location>
</feature>
<evidence type="ECO:0000256" key="2">
    <source>
        <dbReference type="ARBA" id="ARBA00022741"/>
    </source>
</evidence>
<dbReference type="STRING" id="1801743.A2824_02670"/>